<name>A0A4Q1B1Z2_9BACT</name>
<feature type="domain" description="DUF234" evidence="1">
    <location>
        <begin position="126"/>
        <end position="216"/>
    </location>
</feature>
<dbReference type="Proteomes" id="UP000289718">
    <property type="component" value="Unassembled WGS sequence"/>
</dbReference>
<dbReference type="InterPro" id="IPR004256">
    <property type="entry name" value="DUF234"/>
</dbReference>
<keyword evidence="3" id="KW-1185">Reference proteome</keyword>
<dbReference type="PANTHER" id="PTHR34704:SF1">
    <property type="entry name" value="ATPASE"/>
    <property type="match status" value="1"/>
</dbReference>
<evidence type="ECO:0000259" key="1">
    <source>
        <dbReference type="Pfam" id="PF03008"/>
    </source>
</evidence>
<organism evidence="2 3">
    <name type="scientific">Halarcobacter mediterraneus</name>
    <dbReference type="NCBI Taxonomy" id="2023153"/>
    <lineage>
        <taxon>Bacteria</taxon>
        <taxon>Pseudomonadati</taxon>
        <taxon>Campylobacterota</taxon>
        <taxon>Epsilonproteobacteria</taxon>
        <taxon>Campylobacterales</taxon>
        <taxon>Arcobacteraceae</taxon>
        <taxon>Halarcobacter</taxon>
    </lineage>
</organism>
<gene>
    <name evidence="2" type="ORF">CP965_11735</name>
</gene>
<sequence length="269" mass="31433">MQTAVNYFAVFGGLDVKLDLTKPLRTLIIRHILDAFYDIHDYIEKKTKNSSLSHKVLTGISLGDRRVNSAFKRANIEYEEGIDILDELEELQFISTETSMDFLTNQFEENETADKLLFTTPFLRFWFAFVSPLYKGIAREDYDECFKKFDNYQAEFMDLIFEQLCHEYTKEIFENDEISEIGRYWDDERREINLLAQTNSGKIVVGLCKYTNSKMKNSDVSNLKKVCLDLEIIPDYVVLFSKTGFTNELKSQKNETLRLFTIKSLKGLL</sequence>
<reference evidence="2 3" key="1">
    <citation type="submission" date="2017-09" db="EMBL/GenBank/DDBJ databases">
        <title>Genomics of the genus Arcobacter.</title>
        <authorList>
            <person name="Perez-Cataluna A."/>
            <person name="Figueras M.J."/>
            <person name="Salas-Masso N."/>
        </authorList>
    </citation>
    <scope>NUCLEOTIDE SEQUENCE [LARGE SCALE GENOMIC DNA]</scope>
    <source>
        <strain evidence="2 3">F156-34</strain>
    </source>
</reference>
<proteinExistence type="predicted"/>
<dbReference type="EMBL" id="NXIE01000005">
    <property type="protein sequence ID" value="RXK11846.1"/>
    <property type="molecule type" value="Genomic_DNA"/>
</dbReference>
<evidence type="ECO:0000313" key="2">
    <source>
        <dbReference type="EMBL" id="RXK11846.1"/>
    </source>
</evidence>
<accession>A0A4Q1B1Z2</accession>
<comment type="caution">
    <text evidence="2">The sequence shown here is derived from an EMBL/GenBank/DDBJ whole genome shotgun (WGS) entry which is preliminary data.</text>
</comment>
<evidence type="ECO:0000313" key="3">
    <source>
        <dbReference type="Proteomes" id="UP000289718"/>
    </source>
</evidence>
<protein>
    <recommendedName>
        <fullName evidence="1">DUF234 domain-containing protein</fullName>
    </recommendedName>
</protein>
<dbReference type="AlphaFoldDB" id="A0A4Q1B1Z2"/>
<dbReference type="RefSeq" id="WP_129062299.1">
    <property type="nucleotide sequence ID" value="NZ_NXIE01000005.1"/>
</dbReference>
<dbReference type="PANTHER" id="PTHR34704">
    <property type="entry name" value="ATPASE"/>
    <property type="match status" value="1"/>
</dbReference>
<dbReference type="OrthoDB" id="9801758at2"/>
<dbReference type="Pfam" id="PF03008">
    <property type="entry name" value="DUF234"/>
    <property type="match status" value="1"/>
</dbReference>